<name>A0A372LSM9_9BACI</name>
<dbReference type="Pfam" id="PF00877">
    <property type="entry name" value="NLPC_P60"/>
    <property type="match status" value="1"/>
</dbReference>
<dbReference type="PROSITE" id="PS51935">
    <property type="entry name" value="NLPC_P60"/>
    <property type="match status" value="1"/>
</dbReference>
<dbReference type="Gene3D" id="1.10.101.10">
    <property type="entry name" value="PGBD-like superfamily/PGBD"/>
    <property type="match status" value="1"/>
</dbReference>
<comment type="similarity">
    <text evidence="1">Belongs to the peptidase C40 family.</text>
</comment>
<evidence type="ECO:0000256" key="1">
    <source>
        <dbReference type="ARBA" id="ARBA00007074"/>
    </source>
</evidence>
<dbReference type="AlphaFoldDB" id="A0A372LSM9"/>
<evidence type="ECO:0000256" key="2">
    <source>
        <dbReference type="ARBA" id="ARBA00022670"/>
    </source>
</evidence>
<dbReference type="GO" id="GO:0008234">
    <property type="term" value="F:cysteine-type peptidase activity"/>
    <property type="evidence" value="ECO:0007669"/>
    <property type="project" value="UniProtKB-KW"/>
</dbReference>
<dbReference type="InterPro" id="IPR036366">
    <property type="entry name" value="PGBDSf"/>
</dbReference>
<dbReference type="OrthoDB" id="9813368at2"/>
<protein>
    <submittedName>
        <fullName evidence="6">Endopeptidase</fullName>
    </submittedName>
</protein>
<accession>A0A372LSM9</accession>
<dbReference type="EMBL" id="QVTE01000008">
    <property type="protein sequence ID" value="RFU71188.1"/>
    <property type="molecule type" value="Genomic_DNA"/>
</dbReference>
<dbReference type="InterPro" id="IPR002477">
    <property type="entry name" value="Peptidoglycan-bd-like"/>
</dbReference>
<proteinExistence type="inferred from homology"/>
<dbReference type="Pfam" id="PF01471">
    <property type="entry name" value="PG_binding_1"/>
    <property type="match status" value="1"/>
</dbReference>
<dbReference type="Proteomes" id="UP000264541">
    <property type="component" value="Unassembled WGS sequence"/>
</dbReference>
<sequence length="204" mass="21912">MADAALGDRTLKQGMRHSDVKELQTILKHKGFYKSKIDGIYGKGTASSVRSFQVKYRLTVDGITGKNTVRALKGSASSKVAAAKSTVKSTAVVSNAKKYIGVPYKWGGTSRKGFDCSGFLYTAFKESGRSIPRTVSSLYTKGKRVSSPVPGDVVFFSTYKKGASHAGIYVGSGKFIHASSSQGITISALSNSYWKPKYLGAKRI</sequence>
<keyword evidence="3" id="KW-0378">Hydrolase</keyword>
<dbReference type="InterPro" id="IPR038765">
    <property type="entry name" value="Papain-like_cys_pep_sf"/>
</dbReference>
<dbReference type="Gene3D" id="3.90.1720.10">
    <property type="entry name" value="endopeptidase domain like (from Nostoc punctiforme)"/>
    <property type="match status" value="1"/>
</dbReference>
<evidence type="ECO:0000313" key="7">
    <source>
        <dbReference type="Proteomes" id="UP000264541"/>
    </source>
</evidence>
<dbReference type="SUPFAM" id="SSF47090">
    <property type="entry name" value="PGBD-like"/>
    <property type="match status" value="1"/>
</dbReference>
<comment type="caution">
    <text evidence="6">The sequence shown here is derived from an EMBL/GenBank/DDBJ whole genome shotgun (WGS) entry which is preliminary data.</text>
</comment>
<dbReference type="GO" id="GO:0006508">
    <property type="term" value="P:proteolysis"/>
    <property type="evidence" value="ECO:0007669"/>
    <property type="project" value="UniProtKB-KW"/>
</dbReference>
<keyword evidence="4" id="KW-0788">Thiol protease</keyword>
<evidence type="ECO:0000259" key="5">
    <source>
        <dbReference type="PROSITE" id="PS51935"/>
    </source>
</evidence>
<keyword evidence="7" id="KW-1185">Reference proteome</keyword>
<keyword evidence="2" id="KW-0645">Protease</keyword>
<dbReference type="InterPro" id="IPR000064">
    <property type="entry name" value="NLP_P60_dom"/>
</dbReference>
<dbReference type="InterPro" id="IPR036365">
    <property type="entry name" value="PGBD-like_sf"/>
</dbReference>
<evidence type="ECO:0000313" key="6">
    <source>
        <dbReference type="EMBL" id="RFU71188.1"/>
    </source>
</evidence>
<feature type="domain" description="NlpC/P60" evidence="5">
    <location>
        <begin position="86"/>
        <end position="204"/>
    </location>
</feature>
<evidence type="ECO:0000256" key="3">
    <source>
        <dbReference type="ARBA" id="ARBA00022801"/>
    </source>
</evidence>
<dbReference type="SUPFAM" id="SSF54001">
    <property type="entry name" value="Cysteine proteinases"/>
    <property type="match status" value="1"/>
</dbReference>
<dbReference type="PANTHER" id="PTHR47053">
    <property type="entry name" value="MUREIN DD-ENDOPEPTIDASE MEPH-RELATED"/>
    <property type="match status" value="1"/>
</dbReference>
<organism evidence="6 7">
    <name type="scientific">Peribacillus saganii</name>
    <dbReference type="NCBI Taxonomy" id="2303992"/>
    <lineage>
        <taxon>Bacteria</taxon>
        <taxon>Bacillati</taxon>
        <taxon>Bacillota</taxon>
        <taxon>Bacilli</taxon>
        <taxon>Bacillales</taxon>
        <taxon>Bacillaceae</taxon>
        <taxon>Peribacillus</taxon>
    </lineage>
</organism>
<dbReference type="PANTHER" id="PTHR47053:SF1">
    <property type="entry name" value="MUREIN DD-ENDOPEPTIDASE MEPH-RELATED"/>
    <property type="match status" value="1"/>
</dbReference>
<reference evidence="6 7" key="1">
    <citation type="submission" date="2018-08" db="EMBL/GenBank/DDBJ databases">
        <title>Bacillus chawlae sp. nov., Bacillus glennii sp. nov., and Bacillus saganii sp. nov. Isolated from the Vehicle Assembly Building at Kennedy Space Center where the Viking Spacecraft were Assembled.</title>
        <authorList>
            <person name="Seuylemezian A."/>
            <person name="Vaishampayan P."/>
        </authorList>
    </citation>
    <scope>NUCLEOTIDE SEQUENCE [LARGE SCALE GENOMIC DNA]</scope>
    <source>
        <strain evidence="6 7">V47-23a</strain>
    </source>
</reference>
<gene>
    <name evidence="6" type="ORF">D0469_03110</name>
</gene>
<dbReference type="InterPro" id="IPR051202">
    <property type="entry name" value="Peptidase_C40"/>
</dbReference>
<evidence type="ECO:0000256" key="4">
    <source>
        <dbReference type="ARBA" id="ARBA00022807"/>
    </source>
</evidence>